<protein>
    <submittedName>
        <fullName evidence="2">Uncharacterized protein</fullName>
    </submittedName>
</protein>
<dbReference type="RefSeq" id="WP_231467709.1">
    <property type="nucleotide sequence ID" value="NZ_JAJOHV010000015.1"/>
</dbReference>
<accession>A0ABV0H530</accession>
<gene>
    <name evidence="2" type="ORF">ABH309_10570</name>
</gene>
<dbReference type="Proteomes" id="UP001438292">
    <property type="component" value="Unassembled WGS sequence"/>
</dbReference>
<evidence type="ECO:0000313" key="3">
    <source>
        <dbReference type="Proteomes" id="UP001438292"/>
    </source>
</evidence>
<organism evidence="2 3">
    <name type="scientific">Chromobacterium piscinae</name>
    <dbReference type="NCBI Taxonomy" id="686831"/>
    <lineage>
        <taxon>Bacteria</taxon>
        <taxon>Pseudomonadati</taxon>
        <taxon>Pseudomonadota</taxon>
        <taxon>Betaproteobacteria</taxon>
        <taxon>Neisseriales</taxon>
        <taxon>Chromobacteriaceae</taxon>
        <taxon>Chromobacterium</taxon>
    </lineage>
</organism>
<evidence type="ECO:0000256" key="1">
    <source>
        <dbReference type="SAM" id="MobiDB-lite"/>
    </source>
</evidence>
<reference evidence="2 3" key="1">
    <citation type="submission" date="2024-05" db="EMBL/GenBank/DDBJ databases">
        <authorList>
            <person name="De Oliveira J.P."/>
            <person name="Noriler S.A."/>
            <person name="De Oliveira A.G."/>
            <person name="Sipoli D.S."/>
        </authorList>
    </citation>
    <scope>NUCLEOTIDE SEQUENCE [LARGE SCALE GENOMIC DNA]</scope>
    <source>
        <strain evidence="2 3">LABIM186</strain>
    </source>
</reference>
<feature type="region of interest" description="Disordered" evidence="1">
    <location>
        <begin position="55"/>
        <end position="97"/>
    </location>
</feature>
<evidence type="ECO:0000313" key="2">
    <source>
        <dbReference type="EMBL" id="MEO3954899.1"/>
    </source>
</evidence>
<comment type="caution">
    <text evidence="2">The sequence shown here is derived from an EMBL/GenBank/DDBJ whole genome shotgun (WGS) entry which is preliminary data.</text>
</comment>
<keyword evidence="3" id="KW-1185">Reference proteome</keyword>
<dbReference type="EMBL" id="JBDQQU010000011">
    <property type="protein sequence ID" value="MEO3954899.1"/>
    <property type="molecule type" value="Genomic_DNA"/>
</dbReference>
<name>A0ABV0H530_9NEIS</name>
<sequence>MPINDRNCSRLTNDIRLARNIHLPFKENLFNLFIEIFNNISPLHPETINHETLKKMQRSPDFGRVDEFSGRIGAGHRPASSRGKNHRQQPGSPLPLP</sequence>
<proteinExistence type="predicted"/>